<feature type="region of interest" description="Disordered" evidence="3">
    <location>
        <begin position="44"/>
        <end position="183"/>
    </location>
</feature>
<organism evidence="5 6">
    <name type="scientific">Pristionchus mayeri</name>
    <dbReference type="NCBI Taxonomy" id="1317129"/>
    <lineage>
        <taxon>Eukaryota</taxon>
        <taxon>Metazoa</taxon>
        <taxon>Ecdysozoa</taxon>
        <taxon>Nematoda</taxon>
        <taxon>Chromadorea</taxon>
        <taxon>Rhabditida</taxon>
        <taxon>Rhabditina</taxon>
        <taxon>Diplogasteromorpha</taxon>
        <taxon>Diplogasteroidea</taxon>
        <taxon>Neodiplogasteridae</taxon>
        <taxon>Pristionchus</taxon>
    </lineage>
</organism>
<feature type="compositionally biased region" description="Basic and acidic residues" evidence="3">
    <location>
        <begin position="133"/>
        <end position="142"/>
    </location>
</feature>
<keyword evidence="6" id="KW-1185">Reference proteome</keyword>
<comment type="similarity">
    <text evidence="2">Belongs to the SAP domain-containing ribonucleoprotein family.</text>
</comment>
<accession>A0AAN4ZQA8</accession>
<dbReference type="AlphaFoldDB" id="A0AAN4ZQA8"/>
<dbReference type="Proteomes" id="UP001328107">
    <property type="component" value="Unassembled WGS sequence"/>
</dbReference>
<dbReference type="EMBL" id="BTRK01000003">
    <property type="protein sequence ID" value="GMR42808.1"/>
    <property type="molecule type" value="Genomic_DNA"/>
</dbReference>
<feature type="non-terminal residue" evidence="5">
    <location>
        <position position="1"/>
    </location>
</feature>
<evidence type="ECO:0000256" key="2">
    <source>
        <dbReference type="ARBA" id="ARBA00046328"/>
    </source>
</evidence>
<evidence type="ECO:0000313" key="5">
    <source>
        <dbReference type="EMBL" id="GMR42808.1"/>
    </source>
</evidence>
<dbReference type="PROSITE" id="PS50800">
    <property type="entry name" value="SAP"/>
    <property type="match status" value="1"/>
</dbReference>
<evidence type="ECO:0000256" key="1">
    <source>
        <dbReference type="ARBA" id="ARBA00022553"/>
    </source>
</evidence>
<sequence>SERKMSQNYEKMTVAELKDILKEKNLPTTGKKAELIERLASANEDELLGLNEHSDPSSNRETRKTVPTGSDHITSAYWRPLQTTDAPATNGDAPSAPASTTEPTTPKADPAAGDAKLARAARFGLPVSAEPASGDKKEERARRFGLISAPATDDAKAARAKRFGLETNTPTNSPAGPRPAVDDETKKKLIDRAARFGIPVSADGKRHSSEGGAKTGADLDKLAARAARFGVSTPDVESELKKKARLERFAGAV</sequence>
<name>A0AAN4ZQA8_9BILA</name>
<dbReference type="InterPro" id="IPR003034">
    <property type="entry name" value="SAP_dom"/>
</dbReference>
<dbReference type="SMART" id="SM00513">
    <property type="entry name" value="SAP"/>
    <property type="match status" value="1"/>
</dbReference>
<keyword evidence="1" id="KW-0597">Phosphoprotein</keyword>
<comment type="caution">
    <text evidence="5">The sequence shown here is derived from an EMBL/GenBank/DDBJ whole genome shotgun (WGS) entry which is preliminary data.</text>
</comment>
<dbReference type="InterPro" id="IPR036361">
    <property type="entry name" value="SAP_dom_sf"/>
</dbReference>
<dbReference type="PANTHER" id="PTHR46551">
    <property type="entry name" value="SAP DOMAIN-CONTAINING RIBONUCLEOPROTEIN"/>
    <property type="match status" value="1"/>
</dbReference>
<evidence type="ECO:0000256" key="3">
    <source>
        <dbReference type="SAM" id="MobiDB-lite"/>
    </source>
</evidence>
<protein>
    <recommendedName>
        <fullName evidence="4">SAP domain-containing protein</fullName>
    </recommendedName>
</protein>
<reference evidence="6" key="1">
    <citation type="submission" date="2022-10" db="EMBL/GenBank/DDBJ databases">
        <title>Genome assembly of Pristionchus species.</title>
        <authorList>
            <person name="Yoshida K."/>
            <person name="Sommer R.J."/>
        </authorList>
    </citation>
    <scope>NUCLEOTIDE SEQUENCE [LARGE SCALE GENOMIC DNA]</scope>
    <source>
        <strain evidence="6">RS5460</strain>
    </source>
</reference>
<feature type="compositionally biased region" description="Low complexity" evidence="3">
    <location>
        <begin position="93"/>
        <end position="122"/>
    </location>
</feature>
<dbReference type="GO" id="GO:0016973">
    <property type="term" value="P:poly(A)+ mRNA export from nucleus"/>
    <property type="evidence" value="ECO:0007669"/>
    <property type="project" value="TreeGrafter"/>
</dbReference>
<dbReference type="Gene3D" id="1.10.720.30">
    <property type="entry name" value="SAP domain"/>
    <property type="match status" value="1"/>
</dbReference>
<dbReference type="InterPro" id="IPR052240">
    <property type="entry name" value="SAP_domain_ribonucleoprotein"/>
</dbReference>
<gene>
    <name evidence="5" type="ORF">PMAYCL1PPCAC_13003</name>
</gene>
<proteinExistence type="inferred from homology"/>
<evidence type="ECO:0000259" key="4">
    <source>
        <dbReference type="PROSITE" id="PS50800"/>
    </source>
</evidence>
<dbReference type="SUPFAM" id="SSF68906">
    <property type="entry name" value="SAP domain"/>
    <property type="match status" value="1"/>
</dbReference>
<feature type="compositionally biased region" description="Basic and acidic residues" evidence="3">
    <location>
        <begin position="52"/>
        <end position="64"/>
    </location>
</feature>
<dbReference type="GO" id="GO:0005634">
    <property type="term" value="C:nucleus"/>
    <property type="evidence" value="ECO:0007669"/>
    <property type="project" value="TreeGrafter"/>
</dbReference>
<feature type="domain" description="SAP" evidence="4">
    <location>
        <begin position="9"/>
        <end position="43"/>
    </location>
</feature>
<evidence type="ECO:0000313" key="6">
    <source>
        <dbReference type="Proteomes" id="UP001328107"/>
    </source>
</evidence>
<dbReference type="Pfam" id="PF02037">
    <property type="entry name" value="SAP"/>
    <property type="match status" value="1"/>
</dbReference>
<dbReference type="PANTHER" id="PTHR46551:SF1">
    <property type="entry name" value="SAP DOMAIN-CONTAINING RIBONUCLEOPROTEIN"/>
    <property type="match status" value="1"/>
</dbReference>